<comment type="catalytic activity">
    <reaction evidence="7">
        <text>a 2'-deoxyadenosine in DNA + S-adenosyl-L-methionine = an N(6)-methyl-2'-deoxyadenosine in DNA + S-adenosyl-L-homocysteine + H(+)</text>
        <dbReference type="Rhea" id="RHEA:15197"/>
        <dbReference type="Rhea" id="RHEA-COMP:12418"/>
        <dbReference type="Rhea" id="RHEA-COMP:12419"/>
        <dbReference type="ChEBI" id="CHEBI:15378"/>
        <dbReference type="ChEBI" id="CHEBI:57856"/>
        <dbReference type="ChEBI" id="CHEBI:59789"/>
        <dbReference type="ChEBI" id="CHEBI:90615"/>
        <dbReference type="ChEBI" id="CHEBI:90616"/>
        <dbReference type="EC" id="2.1.1.72"/>
    </reaction>
</comment>
<protein>
    <recommendedName>
        <fullName evidence="1">site-specific DNA-methyltransferase (adenine-specific)</fullName>
        <ecNumber evidence="1">2.1.1.72</ecNumber>
    </recommendedName>
</protein>
<evidence type="ECO:0000313" key="9">
    <source>
        <dbReference type="EMBL" id="OGK16581.1"/>
    </source>
</evidence>
<accession>A0A1F7GC75</accession>
<gene>
    <name evidence="9" type="ORF">A2774_03135</name>
</gene>
<dbReference type="EMBL" id="MFZG01000021">
    <property type="protein sequence ID" value="OGK16581.1"/>
    <property type="molecule type" value="Genomic_DNA"/>
</dbReference>
<evidence type="ECO:0000256" key="2">
    <source>
        <dbReference type="ARBA" id="ARBA00022603"/>
    </source>
</evidence>
<evidence type="ECO:0000256" key="6">
    <source>
        <dbReference type="ARBA" id="ARBA00023125"/>
    </source>
</evidence>
<name>A0A1F7GC75_9BACT</name>
<dbReference type="InterPro" id="IPR002052">
    <property type="entry name" value="DNA_methylase_N6_adenine_CS"/>
</dbReference>
<dbReference type="PRINTS" id="PR00507">
    <property type="entry name" value="N12N6MTFRASE"/>
</dbReference>
<evidence type="ECO:0000256" key="4">
    <source>
        <dbReference type="ARBA" id="ARBA00022691"/>
    </source>
</evidence>
<dbReference type="Pfam" id="PF07669">
    <property type="entry name" value="Eco57I"/>
    <property type="match status" value="1"/>
</dbReference>
<dbReference type="InterPro" id="IPR011639">
    <property type="entry name" value="MethylTrfase_TaqI-like_dom"/>
</dbReference>
<dbReference type="SUPFAM" id="SSF53335">
    <property type="entry name" value="S-adenosyl-L-methionine-dependent methyltransferases"/>
    <property type="match status" value="1"/>
</dbReference>
<organism evidence="9 10">
    <name type="scientific">Candidatus Roizmanbacteria bacterium RIFCSPHIGHO2_01_FULL_39_12c</name>
    <dbReference type="NCBI Taxonomy" id="1802031"/>
    <lineage>
        <taxon>Bacteria</taxon>
        <taxon>Candidatus Roizmaniibacteriota</taxon>
    </lineage>
</organism>
<reference evidence="9 10" key="1">
    <citation type="journal article" date="2016" name="Nat. Commun.">
        <title>Thousands of microbial genomes shed light on interconnected biogeochemical processes in an aquifer system.</title>
        <authorList>
            <person name="Anantharaman K."/>
            <person name="Brown C.T."/>
            <person name="Hug L.A."/>
            <person name="Sharon I."/>
            <person name="Castelle C.J."/>
            <person name="Probst A.J."/>
            <person name="Thomas B.C."/>
            <person name="Singh A."/>
            <person name="Wilkins M.J."/>
            <person name="Karaoz U."/>
            <person name="Brodie E.L."/>
            <person name="Williams K.H."/>
            <person name="Hubbard S.S."/>
            <person name="Banfield J.F."/>
        </authorList>
    </citation>
    <scope>NUCLEOTIDE SEQUENCE [LARGE SCALE GENOMIC DNA]</scope>
</reference>
<evidence type="ECO:0000256" key="5">
    <source>
        <dbReference type="ARBA" id="ARBA00022747"/>
    </source>
</evidence>
<evidence type="ECO:0000313" key="10">
    <source>
        <dbReference type="Proteomes" id="UP000177208"/>
    </source>
</evidence>
<keyword evidence="4" id="KW-0949">S-adenosyl-L-methionine</keyword>
<feature type="domain" description="Type II methyltransferase M.TaqI-like" evidence="8">
    <location>
        <begin position="428"/>
        <end position="653"/>
    </location>
</feature>
<dbReference type="Gene3D" id="3.40.50.150">
    <property type="entry name" value="Vaccinia Virus protein VP39"/>
    <property type="match status" value="1"/>
</dbReference>
<evidence type="ECO:0000256" key="1">
    <source>
        <dbReference type="ARBA" id="ARBA00011900"/>
    </source>
</evidence>
<dbReference type="AlphaFoldDB" id="A0A1F7GC75"/>
<dbReference type="GO" id="GO:0009307">
    <property type="term" value="P:DNA restriction-modification system"/>
    <property type="evidence" value="ECO:0007669"/>
    <property type="project" value="UniProtKB-KW"/>
</dbReference>
<dbReference type="GO" id="GO:0032259">
    <property type="term" value="P:methylation"/>
    <property type="evidence" value="ECO:0007669"/>
    <property type="project" value="UniProtKB-KW"/>
</dbReference>
<proteinExistence type="predicted"/>
<dbReference type="PROSITE" id="PS00092">
    <property type="entry name" value="N6_MTASE"/>
    <property type="match status" value="1"/>
</dbReference>
<keyword evidence="5" id="KW-0680">Restriction system</keyword>
<dbReference type="PANTHER" id="PTHR33841">
    <property type="entry name" value="DNA METHYLTRANSFERASE YEEA-RELATED"/>
    <property type="match status" value="1"/>
</dbReference>
<evidence type="ECO:0000256" key="3">
    <source>
        <dbReference type="ARBA" id="ARBA00022679"/>
    </source>
</evidence>
<evidence type="ECO:0000259" key="8">
    <source>
        <dbReference type="Pfam" id="PF07669"/>
    </source>
</evidence>
<dbReference type="EC" id="2.1.1.72" evidence="1"/>
<keyword evidence="3" id="KW-0808">Transferase</keyword>
<evidence type="ECO:0000256" key="7">
    <source>
        <dbReference type="ARBA" id="ARBA00047942"/>
    </source>
</evidence>
<dbReference type="GO" id="GO:0003677">
    <property type="term" value="F:DNA binding"/>
    <property type="evidence" value="ECO:0007669"/>
    <property type="project" value="UniProtKB-KW"/>
</dbReference>
<comment type="caution">
    <text evidence="9">The sequence shown here is derived from an EMBL/GenBank/DDBJ whole genome shotgun (WGS) entry which is preliminary data.</text>
</comment>
<keyword evidence="6" id="KW-0238">DNA-binding</keyword>
<sequence length="1072" mass="126458">MVIGINQLKSLWNKDKDYYRTAEVGTGVQSFVKKFIESPEIFNLKEGRLSTKEIDRKNEFIYEKQAKEKRKADFYIYINADIAIPVEVECFGNIKAGEKQLITYQKDFGKKYGILTDGHTWKFYNNTLVIKEFTFDQIFKDLKLFLNFWREYVKPGFYYLSFFEKFGQLALTGEEILRIEENRQIFFEDITKLIENFKNKLQIEGYLEETETKNKKQRATELTYAYIIQFILYKTLVDNDFDDFAKDFNITVSKVYEALKQKQYKNILGFIDRISVTISKNIYRPFTDEQKYIKEKIDELYQSLENKLSDVSPWLDIFVFIKRYNFANVRNEIFGFIYENYLKELYSEEQKGQYFTDPAIVNFMLEQIGYTPDWIKKRHEFDRDSISLIDPACGSGTFLYAATDIIVQAFKDGYSEEASKKIELAVTNNIFGLDIEEFPLYLAEMSVLMRLLPLIIHKKYNNPIDKKIKVFKTRDSISEFMDTNLSNTLSDIQVEFERSGGQIALFSQKLNLGYSSYVRDEDDLKEMKESLENFPDVPRRRFDYVIGNPPYVSYNQSIKQEVLIFKLMKEKKAKLNNIYGVNLHSTPDNPKKYRPNPNFYAFFIALGLALLKDNGKLCYIIPQTILTAGDLDVIRYHLAKFTTIEKIIVFSGKMFIGRGLKQNKPIPTSSLIFIARREQPSLSNSVEIVYYQNPNDEIKDCLKNIKRNRNVEKKNVVQQSFLVNVKNWSFITQKKDFIDFLENYRGNSEDIFIYYNHQLARLNFNSKFYFDSGYSIDEKKRLTSVPDGDYYYYPKINHRYWTVKENKGYWPNIRETDSVYRIKLRQANQGFNLLDSKYKIIWSYANPSKFHFTSEPVIWARNQICAIGTQKKDELQYLFALLNSDVNRIILTKLLKSENEKDLLLSVTSVKEFVRIPKISMNNQHIKNWVIKLTEELLGIEEVTLEDLVDFSGVMTQKFDSVSIENNHLVLKQAGNVTRLPIKHDKVFVRKIIRQESKELKLDFEGKRISLSELEATYAIDFDKQKRIKDLIDDLVFCLYFNIDIPKNKISDGKFIKTQCQKNKFYKQIKRQ</sequence>
<dbReference type="Proteomes" id="UP000177208">
    <property type="component" value="Unassembled WGS sequence"/>
</dbReference>
<dbReference type="GO" id="GO:0009007">
    <property type="term" value="F:site-specific DNA-methyltransferase (adenine-specific) activity"/>
    <property type="evidence" value="ECO:0007669"/>
    <property type="project" value="UniProtKB-EC"/>
</dbReference>
<dbReference type="InterPro" id="IPR029063">
    <property type="entry name" value="SAM-dependent_MTases_sf"/>
</dbReference>
<keyword evidence="2" id="KW-0489">Methyltransferase</keyword>
<dbReference type="PANTHER" id="PTHR33841:SF6">
    <property type="entry name" value="TYPE II METHYLTRANSFERASE M.HINDII"/>
    <property type="match status" value="1"/>
</dbReference>
<dbReference type="InterPro" id="IPR050953">
    <property type="entry name" value="N4_N6_ade-DNA_methylase"/>
</dbReference>